<name>A0A8D9BU34_9HEMI</name>
<evidence type="ECO:0000313" key="1">
    <source>
        <dbReference type="EMBL" id="CAG6791463.1"/>
    </source>
</evidence>
<proteinExistence type="predicted"/>
<dbReference type="EMBL" id="HBUF01676283">
    <property type="protein sequence ID" value="CAG6791463.1"/>
    <property type="molecule type" value="Transcribed_RNA"/>
</dbReference>
<dbReference type="EMBL" id="HBUF01676282">
    <property type="protein sequence ID" value="CAG6791461.1"/>
    <property type="molecule type" value="Transcribed_RNA"/>
</dbReference>
<sequence length="109" mass="12270">MSQDSVGLEHGVRSYITEVEDCRTKMSSMWVLGKMDTTLLMDTSKIQLKILMGTTKIIMEIPMDTSGIRGPTDNGLVLQQEKLFIWKTTRGNITNKVENNGTTIQKMES</sequence>
<accession>A0A8D9BU34</accession>
<protein>
    <submittedName>
        <fullName evidence="1">Uncharacterized protein</fullName>
    </submittedName>
</protein>
<dbReference type="AlphaFoldDB" id="A0A8D9BU34"/>
<reference evidence="1" key="1">
    <citation type="submission" date="2021-05" db="EMBL/GenBank/DDBJ databases">
        <authorList>
            <person name="Alioto T."/>
            <person name="Alioto T."/>
            <person name="Gomez Garrido J."/>
        </authorList>
    </citation>
    <scope>NUCLEOTIDE SEQUENCE</scope>
</reference>
<organism evidence="1">
    <name type="scientific">Cacopsylla melanoneura</name>
    <dbReference type="NCBI Taxonomy" id="428564"/>
    <lineage>
        <taxon>Eukaryota</taxon>
        <taxon>Metazoa</taxon>
        <taxon>Ecdysozoa</taxon>
        <taxon>Arthropoda</taxon>
        <taxon>Hexapoda</taxon>
        <taxon>Insecta</taxon>
        <taxon>Pterygota</taxon>
        <taxon>Neoptera</taxon>
        <taxon>Paraneoptera</taxon>
        <taxon>Hemiptera</taxon>
        <taxon>Sternorrhyncha</taxon>
        <taxon>Psylloidea</taxon>
        <taxon>Psyllidae</taxon>
        <taxon>Psyllinae</taxon>
        <taxon>Cacopsylla</taxon>
    </lineage>
</organism>